<comment type="cofactor">
    <cofactor evidence="1">
        <name>Mg(2+)</name>
        <dbReference type="ChEBI" id="CHEBI:18420"/>
    </cofactor>
</comment>
<dbReference type="PROSITE" id="PS51194">
    <property type="entry name" value="HELICASE_CTER"/>
    <property type="match status" value="1"/>
</dbReference>
<evidence type="ECO:0000313" key="20">
    <source>
        <dbReference type="EMBL" id="MBM7813719.1"/>
    </source>
</evidence>
<keyword evidence="21" id="KW-1185">Reference proteome</keyword>
<dbReference type="SUPFAM" id="SSF52540">
    <property type="entry name" value="P-loop containing nucleoside triphosphate hydrolases"/>
    <property type="match status" value="2"/>
</dbReference>
<dbReference type="PANTHER" id="PTHR13710">
    <property type="entry name" value="DNA HELICASE RECQ FAMILY MEMBER"/>
    <property type="match status" value="1"/>
</dbReference>
<dbReference type="Pfam" id="PF16124">
    <property type="entry name" value="RecQ_Zn_bind"/>
    <property type="match status" value="1"/>
</dbReference>
<dbReference type="Proteomes" id="UP001195724">
    <property type="component" value="Unassembled WGS sequence"/>
</dbReference>
<dbReference type="SMART" id="SM00341">
    <property type="entry name" value="HRDC"/>
    <property type="match status" value="1"/>
</dbReference>
<dbReference type="RefSeq" id="WP_204844320.1">
    <property type="nucleotide sequence ID" value="NZ_JAFBCL010000001.1"/>
</dbReference>
<keyword evidence="13" id="KW-0234">DNA repair</keyword>
<dbReference type="SMART" id="SM00490">
    <property type="entry name" value="HELICc"/>
    <property type="match status" value="1"/>
</dbReference>
<dbReference type="InterPro" id="IPR002121">
    <property type="entry name" value="HRDC_dom"/>
</dbReference>
<evidence type="ECO:0000259" key="18">
    <source>
        <dbReference type="PROSITE" id="PS51192"/>
    </source>
</evidence>
<dbReference type="EC" id="5.6.2.4" evidence="16"/>
<evidence type="ECO:0000256" key="5">
    <source>
        <dbReference type="ARBA" id="ARBA00022741"/>
    </source>
</evidence>
<comment type="caution">
    <text evidence="20">The sequence shown here is derived from an EMBL/GenBank/DDBJ whole genome shotgun (WGS) entry which is preliminary data.</text>
</comment>
<dbReference type="InterPro" id="IPR032284">
    <property type="entry name" value="RecQ_Zn-bd"/>
</dbReference>
<evidence type="ECO:0000256" key="7">
    <source>
        <dbReference type="ARBA" id="ARBA00022801"/>
    </source>
</evidence>
<sequence length="600" mass="66552">MGSHEVLRRVFGYDSFRGEQEEIVEHVIAGGDALVLMPTGGGKSLCYQIPSLVRDGVGVVVSPLIALMQDQVDALRDLGVRAGFLNSTQYPDERSLVEAEFLAGELDLLYLAPERLRVEQTARLLERGKIALFAIDEAHCVSQWGHDFRPDYLALSHLHERWPEVPRIALTATATQATHGEIAERLKLGDARHFVASFDRPNIQYRIVPKNEPKKQLLELLRNEHVGDAGIVYCLSRNSVEKTAEFLNQNGVKALPYHAGLDSRTRAENQARFLREEGLVMVATIAFGMGIDKPDVRFVAHLDLPKSVEGYYQETGRAGRDGLPSTAWLAYGLQDVVQQRKMIEDSEGDQQHRRRLVAHLDAMLALCETVECRRVQLLDYFGQSGEPCGNCDTCLAPPETWDATVPAQKVLSTVYRLRNERRQKFGAGQTVDILLGRKTAKVIQFDHDTLSVFGIGTELNESGWRGVVRQLLAQGLLAVEGEYSTLVLTPAAEEVLYQGRKVHMRREAERAAKVRTAKPKRGEPVDLPASAAPVFERLRAWRAATAKEQGVPAYVIFHDATLRQIAATTPSTLTELGTVNGVGENKLAKYGQQILDALAP</sequence>
<proteinExistence type="inferred from homology"/>
<evidence type="ECO:0000256" key="11">
    <source>
        <dbReference type="ARBA" id="ARBA00023125"/>
    </source>
</evidence>
<keyword evidence="11" id="KW-0238">DNA-binding</keyword>
<keyword evidence="4" id="KW-0479">Metal-binding</keyword>
<dbReference type="CDD" id="cd18794">
    <property type="entry name" value="SF2_C_RecQ"/>
    <property type="match status" value="1"/>
</dbReference>
<dbReference type="InterPro" id="IPR014001">
    <property type="entry name" value="Helicase_ATP-bd"/>
</dbReference>
<gene>
    <name evidence="20" type="ORF">JOE68_004584</name>
</gene>
<dbReference type="Pfam" id="PF00271">
    <property type="entry name" value="Helicase_C"/>
    <property type="match status" value="1"/>
</dbReference>
<protein>
    <recommendedName>
        <fullName evidence="16">DNA helicase RecQ</fullName>
        <ecNumber evidence="16">5.6.2.4</ecNumber>
    </recommendedName>
</protein>
<evidence type="ECO:0000256" key="2">
    <source>
        <dbReference type="ARBA" id="ARBA00001947"/>
    </source>
</evidence>
<feature type="domain" description="Helicase C-terminal" evidence="19">
    <location>
        <begin position="213"/>
        <end position="364"/>
    </location>
</feature>
<evidence type="ECO:0000256" key="16">
    <source>
        <dbReference type="NCBIfam" id="TIGR01389"/>
    </source>
</evidence>
<dbReference type="InterPro" id="IPR010997">
    <property type="entry name" value="HRDC-like_sf"/>
</dbReference>
<dbReference type="EMBL" id="JAFBCL010000001">
    <property type="protein sequence ID" value="MBM7813719.1"/>
    <property type="molecule type" value="Genomic_DNA"/>
</dbReference>
<accession>A0ABS2SDL8</accession>
<dbReference type="InterPro" id="IPR044876">
    <property type="entry name" value="HRDC_dom_sf"/>
</dbReference>
<evidence type="ECO:0000256" key="13">
    <source>
        <dbReference type="ARBA" id="ARBA00023204"/>
    </source>
</evidence>
<evidence type="ECO:0000256" key="9">
    <source>
        <dbReference type="ARBA" id="ARBA00022833"/>
    </source>
</evidence>
<evidence type="ECO:0000256" key="10">
    <source>
        <dbReference type="ARBA" id="ARBA00022840"/>
    </source>
</evidence>
<keyword evidence="6" id="KW-0227">DNA damage</keyword>
<dbReference type="Pfam" id="PF09382">
    <property type="entry name" value="RQC"/>
    <property type="match status" value="1"/>
</dbReference>
<comment type="similarity">
    <text evidence="3">Belongs to the helicase family. RecQ subfamily.</text>
</comment>
<dbReference type="InterPro" id="IPR011545">
    <property type="entry name" value="DEAD/DEAH_box_helicase_dom"/>
</dbReference>
<dbReference type="SMART" id="SM00956">
    <property type="entry name" value="RQC"/>
    <property type="match status" value="1"/>
</dbReference>
<dbReference type="CDD" id="cd17920">
    <property type="entry name" value="DEXHc_RecQ"/>
    <property type="match status" value="1"/>
</dbReference>
<dbReference type="InterPro" id="IPR018982">
    <property type="entry name" value="RQC_domain"/>
</dbReference>
<organism evidence="20 21">
    <name type="scientific">Saccharothrix algeriensis</name>
    <dbReference type="NCBI Taxonomy" id="173560"/>
    <lineage>
        <taxon>Bacteria</taxon>
        <taxon>Bacillati</taxon>
        <taxon>Actinomycetota</taxon>
        <taxon>Actinomycetes</taxon>
        <taxon>Pseudonocardiales</taxon>
        <taxon>Pseudonocardiaceae</taxon>
        <taxon>Saccharothrix</taxon>
    </lineage>
</organism>
<keyword evidence="9" id="KW-0862">Zinc</keyword>
<evidence type="ECO:0000256" key="15">
    <source>
        <dbReference type="ARBA" id="ARBA00034617"/>
    </source>
</evidence>
<dbReference type="Gene3D" id="1.10.10.10">
    <property type="entry name" value="Winged helix-like DNA-binding domain superfamily/Winged helix DNA-binding domain"/>
    <property type="match status" value="1"/>
</dbReference>
<comment type="cofactor">
    <cofactor evidence="2">
        <name>Zn(2+)</name>
        <dbReference type="ChEBI" id="CHEBI:29105"/>
    </cofactor>
</comment>
<keyword evidence="8 20" id="KW-0347">Helicase</keyword>
<evidence type="ECO:0000256" key="3">
    <source>
        <dbReference type="ARBA" id="ARBA00005446"/>
    </source>
</evidence>
<keyword evidence="5" id="KW-0547">Nucleotide-binding</keyword>
<dbReference type="PROSITE" id="PS51192">
    <property type="entry name" value="HELICASE_ATP_BIND_1"/>
    <property type="match status" value="1"/>
</dbReference>
<feature type="domain" description="HRDC" evidence="17">
    <location>
        <begin position="528"/>
        <end position="600"/>
    </location>
</feature>
<dbReference type="Pfam" id="PF00570">
    <property type="entry name" value="HRDC"/>
    <property type="match status" value="1"/>
</dbReference>
<dbReference type="Pfam" id="PF00270">
    <property type="entry name" value="DEAD"/>
    <property type="match status" value="1"/>
</dbReference>
<reference evidence="20 21" key="1">
    <citation type="submission" date="2021-01" db="EMBL/GenBank/DDBJ databases">
        <title>Sequencing the genomes of 1000 actinobacteria strains.</title>
        <authorList>
            <person name="Klenk H.-P."/>
        </authorList>
    </citation>
    <scope>NUCLEOTIDE SEQUENCE [LARGE SCALE GENOMIC DNA]</scope>
    <source>
        <strain evidence="20 21">DSM 44581</strain>
    </source>
</reference>
<evidence type="ECO:0000256" key="1">
    <source>
        <dbReference type="ARBA" id="ARBA00001946"/>
    </source>
</evidence>
<keyword evidence="7 20" id="KW-0378">Hydrolase</keyword>
<evidence type="ECO:0000256" key="8">
    <source>
        <dbReference type="ARBA" id="ARBA00022806"/>
    </source>
</evidence>
<evidence type="ECO:0000259" key="17">
    <source>
        <dbReference type="PROSITE" id="PS50967"/>
    </source>
</evidence>
<dbReference type="GO" id="GO:0003678">
    <property type="term" value="F:DNA helicase activity"/>
    <property type="evidence" value="ECO:0007669"/>
    <property type="project" value="UniProtKB-EC"/>
</dbReference>
<dbReference type="InterPro" id="IPR001650">
    <property type="entry name" value="Helicase_C-like"/>
</dbReference>
<dbReference type="Gene3D" id="3.40.50.300">
    <property type="entry name" value="P-loop containing nucleotide triphosphate hydrolases"/>
    <property type="match status" value="2"/>
</dbReference>
<evidence type="ECO:0000256" key="12">
    <source>
        <dbReference type="ARBA" id="ARBA00023172"/>
    </source>
</evidence>
<evidence type="ECO:0000259" key="19">
    <source>
        <dbReference type="PROSITE" id="PS51194"/>
    </source>
</evidence>
<feature type="domain" description="Helicase ATP-binding" evidence="18">
    <location>
        <begin position="24"/>
        <end position="192"/>
    </location>
</feature>
<keyword evidence="12" id="KW-0233">DNA recombination</keyword>
<name>A0ABS2SDL8_9PSEU</name>
<dbReference type="Gene3D" id="1.10.150.80">
    <property type="entry name" value="HRDC domain"/>
    <property type="match status" value="1"/>
</dbReference>
<dbReference type="InterPro" id="IPR004589">
    <property type="entry name" value="DNA_helicase_ATP-dep_RecQ"/>
</dbReference>
<dbReference type="InterPro" id="IPR006293">
    <property type="entry name" value="DNA_helicase_ATP-dep_RecQ_bac"/>
</dbReference>
<dbReference type="PANTHER" id="PTHR13710:SF105">
    <property type="entry name" value="ATP-DEPENDENT DNA HELICASE Q1"/>
    <property type="match status" value="1"/>
</dbReference>
<dbReference type="SUPFAM" id="SSF47819">
    <property type="entry name" value="HRDC-like"/>
    <property type="match status" value="1"/>
</dbReference>
<evidence type="ECO:0000256" key="6">
    <source>
        <dbReference type="ARBA" id="ARBA00022763"/>
    </source>
</evidence>
<keyword evidence="14" id="KW-0413">Isomerase</keyword>
<dbReference type="SMART" id="SM00487">
    <property type="entry name" value="DEXDc"/>
    <property type="match status" value="1"/>
</dbReference>
<evidence type="ECO:0000313" key="21">
    <source>
        <dbReference type="Proteomes" id="UP001195724"/>
    </source>
</evidence>
<comment type="catalytic activity">
    <reaction evidence="15">
        <text>Couples ATP hydrolysis with the unwinding of duplex DNA by translocating in the 3'-5' direction.</text>
        <dbReference type="EC" id="5.6.2.4"/>
    </reaction>
</comment>
<dbReference type="NCBIfam" id="TIGR00614">
    <property type="entry name" value="recQ_fam"/>
    <property type="match status" value="1"/>
</dbReference>
<dbReference type="PROSITE" id="PS50967">
    <property type="entry name" value="HRDC"/>
    <property type="match status" value="1"/>
</dbReference>
<keyword evidence="10" id="KW-0067">ATP-binding</keyword>
<dbReference type="InterPro" id="IPR027417">
    <property type="entry name" value="P-loop_NTPase"/>
</dbReference>
<dbReference type="GO" id="GO:0016787">
    <property type="term" value="F:hydrolase activity"/>
    <property type="evidence" value="ECO:0007669"/>
    <property type="project" value="UniProtKB-KW"/>
</dbReference>
<evidence type="ECO:0000256" key="14">
    <source>
        <dbReference type="ARBA" id="ARBA00023235"/>
    </source>
</evidence>
<evidence type="ECO:0000256" key="4">
    <source>
        <dbReference type="ARBA" id="ARBA00022723"/>
    </source>
</evidence>
<dbReference type="NCBIfam" id="TIGR01389">
    <property type="entry name" value="recQ"/>
    <property type="match status" value="1"/>
</dbReference>
<dbReference type="InterPro" id="IPR036388">
    <property type="entry name" value="WH-like_DNA-bd_sf"/>
</dbReference>